<dbReference type="Pfam" id="PF07676">
    <property type="entry name" value="PD40"/>
    <property type="match status" value="1"/>
</dbReference>
<dbReference type="InterPro" id="IPR001375">
    <property type="entry name" value="Peptidase_S9_cat"/>
</dbReference>
<comment type="caution">
    <text evidence="9">The sequence shown here is derived from an EMBL/GenBank/DDBJ whole genome shotgun (WGS) entry which is preliminary data.</text>
</comment>
<keyword evidence="2" id="KW-0645">Protease</keyword>
<dbReference type="GO" id="GO:0004252">
    <property type="term" value="F:serine-type endopeptidase activity"/>
    <property type="evidence" value="ECO:0007669"/>
    <property type="project" value="TreeGrafter"/>
</dbReference>
<dbReference type="Gene3D" id="3.40.50.1820">
    <property type="entry name" value="alpha/beta hydrolase"/>
    <property type="match status" value="1"/>
</dbReference>
<dbReference type="InterPro" id="IPR029058">
    <property type="entry name" value="AB_hydrolase_fold"/>
</dbReference>
<dbReference type="InterPro" id="IPR011659">
    <property type="entry name" value="WD40"/>
</dbReference>
<feature type="signal peptide" evidence="6">
    <location>
        <begin position="1"/>
        <end position="20"/>
    </location>
</feature>
<evidence type="ECO:0000259" key="7">
    <source>
        <dbReference type="Pfam" id="PF00326"/>
    </source>
</evidence>
<dbReference type="SUPFAM" id="SSF82171">
    <property type="entry name" value="DPP6 N-terminal domain-like"/>
    <property type="match status" value="1"/>
</dbReference>
<evidence type="ECO:0000313" key="9">
    <source>
        <dbReference type="EMBL" id="RGS14440.1"/>
    </source>
</evidence>
<dbReference type="RefSeq" id="WP_118085993.1">
    <property type="nucleotide sequence ID" value="NZ_QRVA01000026.1"/>
</dbReference>
<evidence type="ECO:0000313" key="10">
    <source>
        <dbReference type="Proteomes" id="UP000283872"/>
    </source>
</evidence>
<accession>A0A412HDN6</accession>
<dbReference type="EMBL" id="QRVA01000026">
    <property type="protein sequence ID" value="RGS14440.1"/>
    <property type="molecule type" value="Genomic_DNA"/>
</dbReference>
<keyword evidence="5" id="KW-0720">Serine protease</keyword>
<dbReference type="Gene3D" id="2.120.10.30">
    <property type="entry name" value="TolB, C-terminal domain"/>
    <property type="match status" value="2"/>
</dbReference>
<dbReference type="PANTHER" id="PTHR42776:SF13">
    <property type="entry name" value="DIPEPTIDYL-PEPTIDASE 5"/>
    <property type="match status" value="1"/>
</dbReference>
<dbReference type="FunFam" id="3.40.50.1820:FF:000028">
    <property type="entry name" value="S9 family peptidase"/>
    <property type="match status" value="1"/>
</dbReference>
<feature type="chain" id="PRO_5019426971" evidence="6">
    <location>
        <begin position="21"/>
        <end position="695"/>
    </location>
</feature>
<evidence type="ECO:0000256" key="3">
    <source>
        <dbReference type="ARBA" id="ARBA00022729"/>
    </source>
</evidence>
<dbReference type="GO" id="GO:0006508">
    <property type="term" value="P:proteolysis"/>
    <property type="evidence" value="ECO:0007669"/>
    <property type="project" value="UniProtKB-KW"/>
</dbReference>
<proteinExistence type="inferred from homology"/>
<evidence type="ECO:0000256" key="2">
    <source>
        <dbReference type="ARBA" id="ARBA00022670"/>
    </source>
</evidence>
<dbReference type="Pfam" id="PF00930">
    <property type="entry name" value="DPPIV_N"/>
    <property type="match status" value="1"/>
</dbReference>
<protein>
    <submittedName>
        <fullName evidence="9">S9 family peptidase</fullName>
    </submittedName>
</protein>
<dbReference type="AlphaFoldDB" id="A0A412HDN6"/>
<feature type="domain" description="Peptidase S9 prolyl oligopeptidase catalytic" evidence="7">
    <location>
        <begin position="472"/>
        <end position="678"/>
    </location>
</feature>
<dbReference type="SUPFAM" id="SSF53474">
    <property type="entry name" value="alpha/beta-Hydrolases"/>
    <property type="match status" value="1"/>
</dbReference>
<evidence type="ECO:0000259" key="8">
    <source>
        <dbReference type="Pfam" id="PF00930"/>
    </source>
</evidence>
<evidence type="ECO:0000256" key="5">
    <source>
        <dbReference type="ARBA" id="ARBA00022825"/>
    </source>
</evidence>
<name>A0A412HDN6_9BACT</name>
<evidence type="ECO:0000256" key="1">
    <source>
        <dbReference type="ARBA" id="ARBA00010040"/>
    </source>
</evidence>
<keyword evidence="3 6" id="KW-0732">Signal</keyword>
<evidence type="ECO:0000256" key="4">
    <source>
        <dbReference type="ARBA" id="ARBA00022801"/>
    </source>
</evidence>
<reference evidence="9 10" key="1">
    <citation type="submission" date="2018-08" db="EMBL/GenBank/DDBJ databases">
        <title>A genome reference for cultivated species of the human gut microbiota.</title>
        <authorList>
            <person name="Zou Y."/>
            <person name="Xue W."/>
            <person name="Luo G."/>
        </authorList>
    </citation>
    <scope>NUCLEOTIDE SEQUENCE [LARGE SCALE GENOMIC DNA]</scope>
    <source>
        <strain evidence="9 10">AF24-12</strain>
    </source>
</reference>
<dbReference type="InterPro" id="IPR011042">
    <property type="entry name" value="6-blade_b-propeller_TolB-like"/>
</dbReference>
<dbReference type="PANTHER" id="PTHR42776">
    <property type="entry name" value="SERINE PEPTIDASE S9 FAMILY MEMBER"/>
    <property type="match status" value="1"/>
</dbReference>
<feature type="domain" description="Dipeptidylpeptidase IV N-terminal" evidence="8">
    <location>
        <begin position="182"/>
        <end position="287"/>
    </location>
</feature>
<dbReference type="Proteomes" id="UP000283872">
    <property type="component" value="Unassembled WGS sequence"/>
</dbReference>
<keyword evidence="4" id="KW-0378">Hydrolase</keyword>
<comment type="similarity">
    <text evidence="1">Belongs to the peptidase S9C family.</text>
</comment>
<dbReference type="Pfam" id="PF00326">
    <property type="entry name" value="Peptidase_S9"/>
    <property type="match status" value="1"/>
</dbReference>
<evidence type="ECO:0000256" key="6">
    <source>
        <dbReference type="SAM" id="SignalP"/>
    </source>
</evidence>
<dbReference type="InterPro" id="IPR002469">
    <property type="entry name" value="Peptidase_S9B_N"/>
</dbReference>
<sequence length="695" mass="78494">MNKRLMFSAALVMALLSANAQKRAFTIEDLYRVKGVSSVSLSPDGKTVCYTASSSDLKNQKSGSDIYIMNADGSHAKALTEDGKSSSAVWSKDGKSIFFTNYENGTAQIFRMDLTTCETEQVTDYELGIGSPVISPDERYIAFTAEVYPDLGADAKANKARMEKKEQGPVQAHIADKLLYRHWTSYSDGRCNHLILFDTQTKTYKDLTPGNYSLIFVVGGGITYQFSPDSKEICFVSNHDEHQEASTNADLWTVSVNGGEPVCITKENKAWDGTPAYSPDGKYIAYRLQQVPGYESDRFRLAIYDRAAKKSTVLTEKFDNWVDDYKWAPDSKSIFFLGQVQGAEPLYKLDIARKTISPVLTGKTISEFDFDNKGMVYYTYSTTGKPSALYRQQMKKWNGTPVASGKEQQITFLNQQLEDEVDIRPSESIWVDGAGGDKVQVFIVKPHNFDASKKYPLIINVHGGPQMQWMNSFRGDWQVYPAAGYVVAYPNPHGSTGYGQAFTRAISGDWGGKVFEDVMKVTDKMATLEYVDSTRMGAMGWSYGGYMMNWLQGHTKRFKCLASMMGVYDLRSMWGSTEEVWFPNFELEGQPYNSDLYEKWSPSSYIKNFSTPTLVMTGELDYRVPYTQSLQYFTALQTLNIPSRLIVLKYDGHWPSNLKSMPLYYNAHLDWFHRYLGGAPAPWDTEKMVNNEIDY</sequence>
<organism evidence="9 10">
    <name type="scientific">Segatella copri</name>
    <dbReference type="NCBI Taxonomy" id="165179"/>
    <lineage>
        <taxon>Bacteria</taxon>
        <taxon>Pseudomonadati</taxon>
        <taxon>Bacteroidota</taxon>
        <taxon>Bacteroidia</taxon>
        <taxon>Bacteroidales</taxon>
        <taxon>Prevotellaceae</taxon>
        <taxon>Segatella</taxon>
    </lineage>
</organism>
<gene>
    <name evidence="9" type="ORF">DWY11_10625</name>
</gene>